<keyword evidence="4 10" id="KW-1134">Transmembrane beta strand</keyword>
<reference evidence="14 15" key="1">
    <citation type="submission" date="2018-05" db="EMBL/GenBank/DDBJ databases">
        <title>complete genome sequence of Aquabacterium olei NBRC 110486.</title>
        <authorList>
            <person name="Tang B."/>
            <person name="Chang J."/>
            <person name="Zhang L."/>
            <person name="Yang H."/>
        </authorList>
    </citation>
    <scope>NUCLEOTIDE SEQUENCE [LARGE SCALE GENOMIC DNA]</scope>
    <source>
        <strain evidence="14 15">NBRC 110486</strain>
    </source>
</reference>
<keyword evidence="6 11" id="KW-0798">TonB box</keyword>
<keyword evidence="15" id="KW-1185">Reference proteome</keyword>
<dbReference type="SUPFAM" id="SSF56935">
    <property type="entry name" value="Porins"/>
    <property type="match status" value="1"/>
</dbReference>
<evidence type="ECO:0000256" key="9">
    <source>
        <dbReference type="ARBA" id="ARBA00023237"/>
    </source>
</evidence>
<dbReference type="OrthoDB" id="9790771at2"/>
<sequence>MGLSLLAAPVMAQNEPAASQTLPAVGVKAAKQQAAPSKENLQTVTTNIGKGKQAIRDIPQSITVMTEKLIDDVKLDTLKQALHYTAGITFAATENGTDQDIRMRGFPVATVGDLLIDGMKDPSQYDRDTFNYDRIEVMRGSASMIFGRGSTGGVVNQVTKKPMLADQTDLTTTIGTGDYLRTTVDLNKRTDENAALRINAMVTTADNYGAKVKKYGVAPTYSWGIGTADEFTVGLFYLNVDNKPLNGFRYVGGQVPKNIDPNSYYGTSGDFLKGEATYVSASHVHRFGGDAELRTQFRSGEFMRGQWSTTATFGTGTTQANIDGSTSITRGGLTPRRDIYNGTYLQSDFSNKLTLLGMRHEVLAGVDLSAEQATRYSNNGARNVLGTRPVATVGNPNNEADLTGTGNRPLWRETSSYAGWALGAYAQDLIQIADHWKVLGGVRWDRFETTTQSLTFGTNASPSLTPTATSLTHLKYSSLWSHRVGLLYQPTSESSFHLSHSSSFNTAADTYQFTTALNSNTPAEKSRNIEVGAKLDWLNGDLSTRFALFRTEKFNERTTDIDFATSAYTLSGKRHSRGLEVDVVGRLAKDVEVYFSYAYIPEAKIDRAGSAGAGVGQRVGLTPRHTGATWLSWQAMPKFRVAAGVRGASENRPLTGSTGAASATAKAGGYTVVDAMAEYKFTQDTYAQLNVTNLANRTYGDMLYPGFSVLGEGRSIKFTVGTRF</sequence>
<dbReference type="PANTHER" id="PTHR32552">
    <property type="entry name" value="FERRICHROME IRON RECEPTOR-RELATED"/>
    <property type="match status" value="1"/>
</dbReference>
<dbReference type="PANTHER" id="PTHR32552:SF83">
    <property type="entry name" value="BLR3904 PROTEIN"/>
    <property type="match status" value="1"/>
</dbReference>
<dbReference type="GO" id="GO:0015891">
    <property type="term" value="P:siderophore transport"/>
    <property type="evidence" value="ECO:0007669"/>
    <property type="project" value="InterPro"/>
</dbReference>
<evidence type="ECO:0000313" key="14">
    <source>
        <dbReference type="EMBL" id="AWI55034.1"/>
    </source>
</evidence>
<evidence type="ECO:0000256" key="7">
    <source>
        <dbReference type="ARBA" id="ARBA00023136"/>
    </source>
</evidence>
<keyword evidence="7 10" id="KW-0472">Membrane</keyword>
<evidence type="ECO:0000256" key="6">
    <source>
        <dbReference type="ARBA" id="ARBA00023077"/>
    </source>
</evidence>
<dbReference type="GO" id="GO:0038023">
    <property type="term" value="F:signaling receptor activity"/>
    <property type="evidence" value="ECO:0007669"/>
    <property type="project" value="InterPro"/>
</dbReference>
<evidence type="ECO:0000256" key="3">
    <source>
        <dbReference type="ARBA" id="ARBA00022448"/>
    </source>
</evidence>
<keyword evidence="9 10" id="KW-0998">Cell outer membrane</keyword>
<evidence type="ECO:0000259" key="12">
    <source>
        <dbReference type="Pfam" id="PF00593"/>
    </source>
</evidence>
<evidence type="ECO:0000256" key="10">
    <source>
        <dbReference type="PROSITE-ProRule" id="PRU01360"/>
    </source>
</evidence>
<dbReference type="NCBIfam" id="TIGR01783">
    <property type="entry name" value="TonB-siderophor"/>
    <property type="match status" value="1"/>
</dbReference>
<organism evidence="14 15">
    <name type="scientific">Aquabacterium olei</name>
    <dbReference type="NCBI Taxonomy" id="1296669"/>
    <lineage>
        <taxon>Bacteria</taxon>
        <taxon>Pseudomonadati</taxon>
        <taxon>Pseudomonadota</taxon>
        <taxon>Betaproteobacteria</taxon>
        <taxon>Burkholderiales</taxon>
        <taxon>Aquabacterium</taxon>
    </lineage>
</organism>
<evidence type="ECO:0000256" key="11">
    <source>
        <dbReference type="RuleBase" id="RU003357"/>
    </source>
</evidence>
<feature type="domain" description="TonB-dependent receptor plug" evidence="13">
    <location>
        <begin position="55"/>
        <end position="154"/>
    </location>
</feature>
<dbReference type="InterPro" id="IPR010105">
    <property type="entry name" value="TonB_sidphr_rcpt"/>
</dbReference>
<comment type="similarity">
    <text evidence="2 10 11">Belongs to the TonB-dependent receptor family.</text>
</comment>
<dbReference type="Gene3D" id="2.40.170.20">
    <property type="entry name" value="TonB-dependent receptor, beta-barrel domain"/>
    <property type="match status" value="1"/>
</dbReference>
<evidence type="ECO:0000256" key="4">
    <source>
        <dbReference type="ARBA" id="ARBA00022452"/>
    </source>
</evidence>
<feature type="domain" description="TonB-dependent receptor-like beta-barrel" evidence="12">
    <location>
        <begin position="225"/>
        <end position="694"/>
    </location>
</feature>
<evidence type="ECO:0000259" key="13">
    <source>
        <dbReference type="Pfam" id="PF07715"/>
    </source>
</evidence>
<dbReference type="InterPro" id="IPR039426">
    <property type="entry name" value="TonB-dep_rcpt-like"/>
</dbReference>
<dbReference type="EMBL" id="CP029210">
    <property type="protein sequence ID" value="AWI55034.1"/>
    <property type="molecule type" value="Genomic_DNA"/>
</dbReference>
<dbReference type="InterPro" id="IPR037066">
    <property type="entry name" value="Plug_dom_sf"/>
</dbReference>
<evidence type="ECO:0000256" key="8">
    <source>
        <dbReference type="ARBA" id="ARBA00023170"/>
    </source>
</evidence>
<comment type="subcellular location">
    <subcellularLocation>
        <location evidence="1 10">Cell outer membrane</location>
        <topology evidence="1 10">Multi-pass membrane protein</topology>
    </subcellularLocation>
</comment>
<dbReference type="KEGG" id="aon:DEH84_01975"/>
<dbReference type="GO" id="GO:0009279">
    <property type="term" value="C:cell outer membrane"/>
    <property type="evidence" value="ECO:0007669"/>
    <property type="project" value="UniProtKB-SubCell"/>
</dbReference>
<keyword evidence="5 10" id="KW-0812">Transmembrane</keyword>
<keyword evidence="3 10" id="KW-0813">Transport</keyword>
<evidence type="ECO:0000313" key="15">
    <source>
        <dbReference type="Proteomes" id="UP000244892"/>
    </source>
</evidence>
<proteinExistence type="inferred from homology"/>
<gene>
    <name evidence="14" type="ORF">DEH84_01975</name>
</gene>
<dbReference type="Pfam" id="PF07715">
    <property type="entry name" value="Plug"/>
    <property type="match status" value="1"/>
</dbReference>
<dbReference type="PROSITE" id="PS52016">
    <property type="entry name" value="TONB_DEPENDENT_REC_3"/>
    <property type="match status" value="1"/>
</dbReference>
<evidence type="ECO:0000256" key="2">
    <source>
        <dbReference type="ARBA" id="ARBA00009810"/>
    </source>
</evidence>
<evidence type="ECO:0000256" key="5">
    <source>
        <dbReference type="ARBA" id="ARBA00022692"/>
    </source>
</evidence>
<dbReference type="Pfam" id="PF00593">
    <property type="entry name" value="TonB_dep_Rec_b-barrel"/>
    <property type="match status" value="1"/>
</dbReference>
<dbReference type="InterPro" id="IPR036942">
    <property type="entry name" value="Beta-barrel_TonB_sf"/>
</dbReference>
<name>A0A2U8FX63_9BURK</name>
<dbReference type="Gene3D" id="2.170.130.10">
    <property type="entry name" value="TonB-dependent receptor, plug domain"/>
    <property type="match status" value="1"/>
</dbReference>
<accession>A0A2U8FX63</accession>
<dbReference type="InterPro" id="IPR012910">
    <property type="entry name" value="Plug_dom"/>
</dbReference>
<keyword evidence="8 14" id="KW-0675">Receptor</keyword>
<evidence type="ECO:0000256" key="1">
    <source>
        <dbReference type="ARBA" id="ARBA00004571"/>
    </source>
</evidence>
<dbReference type="InterPro" id="IPR000531">
    <property type="entry name" value="Beta-barrel_TonB"/>
</dbReference>
<dbReference type="Proteomes" id="UP000244892">
    <property type="component" value="Chromosome"/>
</dbReference>
<dbReference type="CDD" id="cd01347">
    <property type="entry name" value="ligand_gated_channel"/>
    <property type="match status" value="1"/>
</dbReference>
<protein>
    <submittedName>
        <fullName evidence="14">TonB-dependent siderophore receptor</fullName>
    </submittedName>
</protein>
<dbReference type="GO" id="GO:0015344">
    <property type="term" value="F:siderophore uptake transmembrane transporter activity"/>
    <property type="evidence" value="ECO:0007669"/>
    <property type="project" value="TreeGrafter"/>
</dbReference>
<dbReference type="AlphaFoldDB" id="A0A2U8FX63"/>